<feature type="domain" description="Nudix hydrolase" evidence="2">
    <location>
        <begin position="950"/>
        <end position="1097"/>
    </location>
</feature>
<dbReference type="InterPro" id="IPR015797">
    <property type="entry name" value="NUDIX_hydrolase-like_dom_sf"/>
</dbReference>
<dbReference type="Pfam" id="PF05729">
    <property type="entry name" value="NACHT"/>
    <property type="match status" value="1"/>
</dbReference>
<dbReference type="SMART" id="SM00255">
    <property type="entry name" value="TIR"/>
    <property type="match status" value="1"/>
</dbReference>
<dbReference type="Gene3D" id="3.40.50.10140">
    <property type="entry name" value="Toll/interleukin-1 receptor homology (TIR) domain"/>
    <property type="match status" value="1"/>
</dbReference>
<evidence type="ECO:0000259" key="1">
    <source>
        <dbReference type="PROSITE" id="PS50104"/>
    </source>
</evidence>
<feature type="domain" description="TIR" evidence="1">
    <location>
        <begin position="1"/>
        <end position="135"/>
    </location>
</feature>
<dbReference type="InterPro" id="IPR035897">
    <property type="entry name" value="Toll_tir_struct_dom_sf"/>
</dbReference>
<evidence type="ECO:0008006" key="5">
    <source>
        <dbReference type="Google" id="ProtNLM"/>
    </source>
</evidence>
<dbReference type="GO" id="GO:0007165">
    <property type="term" value="P:signal transduction"/>
    <property type="evidence" value="ECO:0007669"/>
    <property type="project" value="InterPro"/>
</dbReference>
<evidence type="ECO:0000259" key="2">
    <source>
        <dbReference type="PROSITE" id="PS51462"/>
    </source>
</evidence>
<dbReference type="SUPFAM" id="SSF52540">
    <property type="entry name" value="P-loop containing nucleoside triphosphate hydrolases"/>
    <property type="match status" value="1"/>
</dbReference>
<gene>
    <name evidence="3" type="ORF">Aph01nite_24600</name>
</gene>
<dbReference type="SUPFAM" id="SSF52200">
    <property type="entry name" value="Toll/Interleukin receptor TIR domain"/>
    <property type="match status" value="1"/>
</dbReference>
<sequence>MSYEIFVSYSRKAPGICDEVVAVLRQDLGYHSAVFVDREDIPGGVEWLAHLRDAISEVKVLLLVATKEATEDPEFIRAEVREATERGIPIIPLEFDRDASKVLLGDGRRQYIKSPRSGDSCSDIPGLTSRLRRALTHRTHERLRERHAEATAWAARNIRHPSFWADSWRGYVNDSGPTAIIGPAGSGKTVIAAHHVQYAQHDQDLSCVLLHSDEVEEGLDRLAANLVSDNSEVLRQRLRTLAEHYGRRVLFIVDGLDQVQLAQDPKRTATVELLAFLDSAGGLIVTCRDDVWESTYAGHVATEVVTVTELDVERVVSHLPSARDNSLMRTPLFLDLAISRAARWRTIPDTDVDFFHRLFADIQDEGGGIPDSSGSRKQALLRVLALEQIRNLTYEIPLTTIANASRLGPAQLREAVNGLKRDRLLVERLSSGRVRTIRLAHDLLDCFSMADVVRRGPDRDGTARELCRRCEHECGWAVLSMLIRLGDDALRRALFDEFLRVLDEKRFGDTRMAQAWAVTYVLREQVSTVLPLVVEALRGERVASLRPDGSGGRGSELGVTLTQEAASSVASAFLALTTGDPRDSPHVVPVLERCLHRWDLKGRFIEALARYNTAEVERILVTFGTRTLETRDDLECLRYLAQGLARLEKTPELLGLLERIAADEDVDPVTRRRAYHALARLDGRAEPVRDEEEIIYGLRIDDDRGSYSDWDVVREYATYVHDQATIGRRSFSPAICRALIGSLLHEHVYVRIPAAGALGCFDDPMARDALLDQLLRDVLPTEIREASLDALKRQFDRIHDHEARQAFRFSLLYAAKTALERGSERVAADLVELATATPQWIVTPGALEATAPDGGQVHLSVDVSDGPGVSSFVQDRLAALGHIPTGPDLETKYRFAALRGGGAVEASLVPTTWSASNRFHRAVQQDPAWISHRPDGSWLLPLPFGEDVLPGVAVVHAVILTSDRQVVLAQRSDKVGYSPLHWSASFEEQLNERDFSREENPFLHAARRGFREEFGCEVEERQAIPLTTLMQIDLLNLGVVVLLLPDLTGAQIHEHWRSRAKDDWEARDVRWLPVDALLDGVGREPFTPLHCTSELRCQALARWLRRDPAGE</sequence>
<dbReference type="RefSeq" id="WP_204040929.1">
    <property type="nucleotide sequence ID" value="NZ_BOOA01000016.1"/>
</dbReference>
<comment type="caution">
    <text evidence="3">The sequence shown here is derived from an EMBL/GenBank/DDBJ whole genome shotgun (WGS) entry which is preliminary data.</text>
</comment>
<dbReference type="EMBL" id="BOOA01000016">
    <property type="protein sequence ID" value="GIH24150.1"/>
    <property type="molecule type" value="Genomic_DNA"/>
</dbReference>
<proteinExistence type="predicted"/>
<dbReference type="InterPro" id="IPR000086">
    <property type="entry name" value="NUDIX_hydrolase_dom"/>
</dbReference>
<keyword evidence="4" id="KW-1185">Reference proteome</keyword>
<dbReference type="InterPro" id="IPR027417">
    <property type="entry name" value="P-loop_NTPase"/>
</dbReference>
<name>A0A919QB68_9ACTN</name>
<protein>
    <recommendedName>
        <fullName evidence="5">TIR domain-containing protein</fullName>
    </recommendedName>
</protein>
<dbReference type="InterPro" id="IPR000157">
    <property type="entry name" value="TIR_dom"/>
</dbReference>
<evidence type="ECO:0000313" key="3">
    <source>
        <dbReference type="EMBL" id="GIH24150.1"/>
    </source>
</evidence>
<evidence type="ECO:0000313" key="4">
    <source>
        <dbReference type="Proteomes" id="UP000640052"/>
    </source>
</evidence>
<dbReference type="Pfam" id="PF13676">
    <property type="entry name" value="TIR_2"/>
    <property type="match status" value="1"/>
</dbReference>
<dbReference type="Gene3D" id="3.40.50.300">
    <property type="entry name" value="P-loop containing nucleotide triphosphate hydrolases"/>
    <property type="match status" value="1"/>
</dbReference>
<dbReference type="InterPro" id="IPR011989">
    <property type="entry name" value="ARM-like"/>
</dbReference>
<dbReference type="PROSITE" id="PS51462">
    <property type="entry name" value="NUDIX"/>
    <property type="match status" value="1"/>
</dbReference>
<dbReference type="SUPFAM" id="SSF55811">
    <property type="entry name" value="Nudix"/>
    <property type="match status" value="1"/>
</dbReference>
<dbReference type="PROSITE" id="PS50104">
    <property type="entry name" value="TIR"/>
    <property type="match status" value="1"/>
</dbReference>
<dbReference type="Proteomes" id="UP000640052">
    <property type="component" value="Unassembled WGS sequence"/>
</dbReference>
<dbReference type="Gene3D" id="1.25.10.10">
    <property type="entry name" value="Leucine-rich Repeat Variant"/>
    <property type="match status" value="1"/>
</dbReference>
<organism evidence="3 4">
    <name type="scientific">Acrocarpospora phusangensis</name>
    <dbReference type="NCBI Taxonomy" id="1070424"/>
    <lineage>
        <taxon>Bacteria</taxon>
        <taxon>Bacillati</taxon>
        <taxon>Actinomycetota</taxon>
        <taxon>Actinomycetes</taxon>
        <taxon>Streptosporangiales</taxon>
        <taxon>Streptosporangiaceae</taxon>
        <taxon>Acrocarpospora</taxon>
    </lineage>
</organism>
<dbReference type="SUPFAM" id="SSF48431">
    <property type="entry name" value="Lipovitellin-phosvitin complex, superhelical domain"/>
    <property type="match status" value="1"/>
</dbReference>
<dbReference type="Gene3D" id="3.90.79.10">
    <property type="entry name" value="Nucleoside Triphosphate Pyrophosphohydrolase"/>
    <property type="match status" value="1"/>
</dbReference>
<dbReference type="InterPro" id="IPR011030">
    <property type="entry name" value="Lipovitellin_superhlx_dom"/>
</dbReference>
<dbReference type="InterPro" id="IPR007111">
    <property type="entry name" value="NACHT_NTPase"/>
</dbReference>
<accession>A0A919QB68</accession>
<dbReference type="AlphaFoldDB" id="A0A919QB68"/>
<reference evidence="3" key="1">
    <citation type="submission" date="2021-01" db="EMBL/GenBank/DDBJ databases">
        <title>Whole genome shotgun sequence of Acrocarpospora phusangensis NBRC 108782.</title>
        <authorList>
            <person name="Komaki H."/>
            <person name="Tamura T."/>
        </authorList>
    </citation>
    <scope>NUCLEOTIDE SEQUENCE</scope>
    <source>
        <strain evidence="3">NBRC 108782</strain>
    </source>
</reference>